<proteinExistence type="predicted"/>
<reference evidence="1" key="5">
    <citation type="journal article" date="2021" name="G3 (Bethesda)">
        <title>Aegilops tauschii genome assembly Aet v5.0 features greater sequence contiguity and improved annotation.</title>
        <authorList>
            <person name="Wang L."/>
            <person name="Zhu T."/>
            <person name="Rodriguez J.C."/>
            <person name="Deal K.R."/>
            <person name="Dubcovsky J."/>
            <person name="McGuire P.E."/>
            <person name="Lux T."/>
            <person name="Spannagl M."/>
            <person name="Mayer K.F.X."/>
            <person name="Baldrich P."/>
            <person name="Meyers B.C."/>
            <person name="Huo N."/>
            <person name="Gu Y.Q."/>
            <person name="Zhou H."/>
            <person name="Devos K.M."/>
            <person name="Bennetzen J.L."/>
            <person name="Unver T."/>
            <person name="Budak H."/>
            <person name="Gulick P.J."/>
            <person name="Galiba G."/>
            <person name="Kalapos B."/>
            <person name="Nelson D.R."/>
            <person name="Li P."/>
            <person name="You F.M."/>
            <person name="Luo M.C."/>
            <person name="Dvorak J."/>
        </authorList>
    </citation>
    <scope>NUCLEOTIDE SEQUENCE [LARGE SCALE GENOMIC DNA]</scope>
    <source>
        <strain evidence="1">cv. AL8/78</strain>
    </source>
</reference>
<evidence type="ECO:0000313" key="1">
    <source>
        <dbReference type="EnsemblPlants" id="AET5Gv20565200.3"/>
    </source>
</evidence>
<dbReference type="Proteomes" id="UP000015105">
    <property type="component" value="Chromosome 5D"/>
</dbReference>
<evidence type="ECO:0000313" key="2">
    <source>
        <dbReference type="Proteomes" id="UP000015105"/>
    </source>
</evidence>
<evidence type="ECO:0008006" key="3">
    <source>
        <dbReference type="Google" id="ProtNLM"/>
    </source>
</evidence>
<reference evidence="2" key="1">
    <citation type="journal article" date="2014" name="Science">
        <title>Ancient hybridizations among the ancestral genomes of bread wheat.</title>
        <authorList>
            <consortium name="International Wheat Genome Sequencing Consortium,"/>
            <person name="Marcussen T."/>
            <person name="Sandve S.R."/>
            <person name="Heier L."/>
            <person name="Spannagl M."/>
            <person name="Pfeifer M."/>
            <person name="Jakobsen K.S."/>
            <person name="Wulff B.B."/>
            <person name="Steuernagel B."/>
            <person name="Mayer K.F."/>
            <person name="Olsen O.A."/>
        </authorList>
    </citation>
    <scope>NUCLEOTIDE SEQUENCE [LARGE SCALE GENOMIC DNA]</scope>
    <source>
        <strain evidence="2">cv. AL8/78</strain>
    </source>
</reference>
<dbReference type="AlphaFoldDB" id="A0A453KZ31"/>
<organism evidence="1 2">
    <name type="scientific">Aegilops tauschii subsp. strangulata</name>
    <name type="common">Goatgrass</name>
    <dbReference type="NCBI Taxonomy" id="200361"/>
    <lineage>
        <taxon>Eukaryota</taxon>
        <taxon>Viridiplantae</taxon>
        <taxon>Streptophyta</taxon>
        <taxon>Embryophyta</taxon>
        <taxon>Tracheophyta</taxon>
        <taxon>Spermatophyta</taxon>
        <taxon>Magnoliopsida</taxon>
        <taxon>Liliopsida</taxon>
        <taxon>Poales</taxon>
        <taxon>Poaceae</taxon>
        <taxon>BOP clade</taxon>
        <taxon>Pooideae</taxon>
        <taxon>Triticodae</taxon>
        <taxon>Triticeae</taxon>
        <taxon>Triticinae</taxon>
        <taxon>Aegilops</taxon>
    </lineage>
</organism>
<reference evidence="2" key="2">
    <citation type="journal article" date="2017" name="Nat. Plants">
        <title>The Aegilops tauschii genome reveals multiple impacts of transposons.</title>
        <authorList>
            <person name="Zhao G."/>
            <person name="Zou C."/>
            <person name="Li K."/>
            <person name="Wang K."/>
            <person name="Li T."/>
            <person name="Gao L."/>
            <person name="Zhang X."/>
            <person name="Wang H."/>
            <person name="Yang Z."/>
            <person name="Liu X."/>
            <person name="Jiang W."/>
            <person name="Mao L."/>
            <person name="Kong X."/>
            <person name="Jiao Y."/>
            <person name="Jia J."/>
        </authorList>
    </citation>
    <scope>NUCLEOTIDE SEQUENCE [LARGE SCALE GENOMIC DNA]</scope>
    <source>
        <strain evidence="2">cv. AL8/78</strain>
    </source>
</reference>
<name>A0A453KZ31_AEGTS</name>
<reference evidence="1" key="4">
    <citation type="submission" date="2019-03" db="UniProtKB">
        <authorList>
            <consortium name="EnsemblPlants"/>
        </authorList>
    </citation>
    <scope>IDENTIFICATION</scope>
</reference>
<reference evidence="1" key="3">
    <citation type="journal article" date="2017" name="Nature">
        <title>Genome sequence of the progenitor of the wheat D genome Aegilops tauschii.</title>
        <authorList>
            <person name="Luo M.C."/>
            <person name="Gu Y.Q."/>
            <person name="Puiu D."/>
            <person name="Wang H."/>
            <person name="Twardziok S.O."/>
            <person name="Deal K.R."/>
            <person name="Huo N."/>
            <person name="Zhu T."/>
            <person name="Wang L."/>
            <person name="Wang Y."/>
            <person name="McGuire P.E."/>
            <person name="Liu S."/>
            <person name="Long H."/>
            <person name="Ramasamy R.K."/>
            <person name="Rodriguez J.C."/>
            <person name="Van S.L."/>
            <person name="Yuan L."/>
            <person name="Wang Z."/>
            <person name="Xia Z."/>
            <person name="Xiao L."/>
            <person name="Anderson O.D."/>
            <person name="Ouyang S."/>
            <person name="Liang Y."/>
            <person name="Zimin A.V."/>
            <person name="Pertea G."/>
            <person name="Qi P."/>
            <person name="Bennetzen J.L."/>
            <person name="Dai X."/>
            <person name="Dawson M.W."/>
            <person name="Muller H.G."/>
            <person name="Kugler K."/>
            <person name="Rivarola-Duarte L."/>
            <person name="Spannagl M."/>
            <person name="Mayer K.F.X."/>
            <person name="Lu F.H."/>
            <person name="Bevan M.W."/>
            <person name="Leroy P."/>
            <person name="Li P."/>
            <person name="You F.M."/>
            <person name="Sun Q."/>
            <person name="Liu Z."/>
            <person name="Lyons E."/>
            <person name="Wicker T."/>
            <person name="Salzberg S.L."/>
            <person name="Devos K.M."/>
            <person name="Dvorak J."/>
        </authorList>
    </citation>
    <scope>NUCLEOTIDE SEQUENCE [LARGE SCALE GENOMIC DNA]</scope>
    <source>
        <strain evidence="1">cv. AL8/78</strain>
    </source>
</reference>
<dbReference type="EnsemblPlants" id="AET5Gv20565200.3">
    <property type="protein sequence ID" value="AET5Gv20565200.3"/>
    <property type="gene ID" value="AET5Gv20565200"/>
</dbReference>
<keyword evidence="2" id="KW-1185">Reference proteome</keyword>
<dbReference type="Gramene" id="AET5Gv20565200.3">
    <property type="protein sequence ID" value="AET5Gv20565200.3"/>
    <property type="gene ID" value="AET5Gv20565200"/>
</dbReference>
<protein>
    <recommendedName>
        <fullName evidence="3">FBD domain-containing protein</fullName>
    </recommendedName>
</protein>
<accession>A0A453KZ31</accession>
<sequence length="107" mass="12050">VYKVDTGRLPDLEYLSLRGVQWSWAAVSSVLQCASEVKHLVMKIEFCGDFDVLQPFPEIDLVDFFNGHPKLAKFEIHGAMFAALCQKNSLKNVSGTPPLLLYCNIIY</sequence>